<comment type="caution">
    <text evidence="1">The sequence shown here is derived from an EMBL/GenBank/DDBJ whole genome shotgun (WGS) entry which is preliminary data.</text>
</comment>
<protein>
    <submittedName>
        <fullName evidence="1">Uncharacterized protein</fullName>
    </submittedName>
</protein>
<dbReference type="Proteomes" id="UP000646827">
    <property type="component" value="Unassembled WGS sequence"/>
</dbReference>
<accession>A0A8H7S8U4</accession>
<sequence>MKNIQGWAHLCFFSPFADNDGAFCEFRGHVISKGNDLNTTNTTTFGIAGAHLPNHKDPYQNDCMDPILFYQTTIKNYDSSISTTIKDTLLVRRVAQDDAAGLYTETYDNQDKQKLIFETEKFLVGSKAIEHVKKYLGQDILKEIKEKYNNNNNNNTNEEEEEEEIIVCMGNIQINI</sequence>
<proteinExistence type="predicted"/>
<reference evidence="1 2" key="1">
    <citation type="submission" date="2020-12" db="EMBL/GenBank/DDBJ databases">
        <title>Metabolic potential, ecology and presence of endohyphal bacteria is reflected in genomic diversity of Mucoromycotina.</title>
        <authorList>
            <person name="Muszewska A."/>
            <person name="Okrasinska A."/>
            <person name="Steczkiewicz K."/>
            <person name="Drgas O."/>
            <person name="Orlowska M."/>
            <person name="Perlinska-Lenart U."/>
            <person name="Aleksandrzak-Piekarczyk T."/>
            <person name="Szatraj K."/>
            <person name="Zielenkiewicz U."/>
            <person name="Pilsyk S."/>
            <person name="Malc E."/>
            <person name="Mieczkowski P."/>
            <person name="Kruszewska J.S."/>
            <person name="Biernat P."/>
            <person name="Pawlowska J."/>
        </authorList>
    </citation>
    <scope>NUCLEOTIDE SEQUENCE [LARGE SCALE GENOMIC DNA]</scope>
    <source>
        <strain evidence="1 2">CBS 142.35</strain>
    </source>
</reference>
<gene>
    <name evidence="1" type="ORF">INT45_010833</name>
</gene>
<evidence type="ECO:0000313" key="1">
    <source>
        <dbReference type="EMBL" id="KAG2224884.1"/>
    </source>
</evidence>
<dbReference type="OrthoDB" id="2260662at2759"/>
<dbReference type="EMBL" id="JAEPRB010000035">
    <property type="protein sequence ID" value="KAG2224884.1"/>
    <property type="molecule type" value="Genomic_DNA"/>
</dbReference>
<name>A0A8H7S8U4_9FUNG</name>
<dbReference type="AlphaFoldDB" id="A0A8H7S8U4"/>
<evidence type="ECO:0000313" key="2">
    <source>
        <dbReference type="Proteomes" id="UP000646827"/>
    </source>
</evidence>
<keyword evidence="2" id="KW-1185">Reference proteome</keyword>
<organism evidence="1 2">
    <name type="scientific">Circinella minor</name>
    <dbReference type="NCBI Taxonomy" id="1195481"/>
    <lineage>
        <taxon>Eukaryota</taxon>
        <taxon>Fungi</taxon>
        <taxon>Fungi incertae sedis</taxon>
        <taxon>Mucoromycota</taxon>
        <taxon>Mucoromycotina</taxon>
        <taxon>Mucoromycetes</taxon>
        <taxon>Mucorales</taxon>
        <taxon>Lichtheimiaceae</taxon>
        <taxon>Circinella</taxon>
    </lineage>
</organism>